<dbReference type="GO" id="GO:0009977">
    <property type="term" value="F:proton motive force dependent protein transmembrane transporter activity"/>
    <property type="evidence" value="ECO:0007669"/>
    <property type="project" value="TreeGrafter"/>
</dbReference>
<evidence type="ECO:0000256" key="7">
    <source>
        <dbReference type="HAMAP-Rule" id="MF_00902"/>
    </source>
</evidence>
<dbReference type="GO" id="GO:0033281">
    <property type="term" value="C:TAT protein transport complex"/>
    <property type="evidence" value="ECO:0007669"/>
    <property type="project" value="UniProtKB-UniRule"/>
</dbReference>
<dbReference type="HAMAP" id="MF_00902">
    <property type="entry name" value="TatC"/>
    <property type="match status" value="1"/>
</dbReference>
<evidence type="ECO:0000256" key="2">
    <source>
        <dbReference type="ARBA" id="ARBA00022692"/>
    </source>
</evidence>
<accession>A0A939QDT3</accession>
<dbReference type="Proteomes" id="UP000668403">
    <property type="component" value="Unassembled WGS sequence"/>
</dbReference>
<evidence type="ECO:0000256" key="4">
    <source>
        <dbReference type="ARBA" id="ARBA00022989"/>
    </source>
</evidence>
<dbReference type="GO" id="GO:0065002">
    <property type="term" value="P:intracellular protein transmembrane transport"/>
    <property type="evidence" value="ECO:0007669"/>
    <property type="project" value="TreeGrafter"/>
</dbReference>
<comment type="subunit">
    <text evidence="7">The Tat system comprises two distinct complexes: a TatABC complex, containing multiple copies of TatA, TatB and TatC subunits, and a separate TatA complex, containing only TatA subunits. Substrates initially bind to the TatABC complex, which probably triggers association of the separate TatA complex to form the active translocon.</text>
</comment>
<protein>
    <recommendedName>
        <fullName evidence="7">Sec-independent protein translocase protein TatC</fullName>
    </recommendedName>
</protein>
<keyword evidence="7" id="KW-0813">Transport</keyword>
<evidence type="ECO:0000256" key="3">
    <source>
        <dbReference type="ARBA" id="ARBA00022927"/>
    </source>
</evidence>
<comment type="function">
    <text evidence="7">Part of the twin-arginine translocation (Tat) system that transports large folded proteins containing a characteristic twin-arginine motif in their signal peptide across membranes. Together with TatB, TatC is part of a receptor directly interacting with Tat signal peptides.</text>
</comment>
<keyword evidence="6 7" id="KW-0472">Membrane</keyword>
<keyword evidence="7" id="KW-1003">Cell membrane</keyword>
<comment type="caution">
    <text evidence="8">The sequence shown here is derived from an EMBL/GenBank/DDBJ whole genome shotgun (WGS) entry which is preliminary data.</text>
</comment>
<feature type="transmembrane region" description="Helical" evidence="7">
    <location>
        <begin position="12"/>
        <end position="31"/>
    </location>
</feature>
<evidence type="ECO:0000256" key="5">
    <source>
        <dbReference type="ARBA" id="ARBA00023010"/>
    </source>
</evidence>
<evidence type="ECO:0000256" key="1">
    <source>
        <dbReference type="ARBA" id="ARBA00004141"/>
    </source>
</evidence>
<evidence type="ECO:0000313" key="9">
    <source>
        <dbReference type="Proteomes" id="UP000668403"/>
    </source>
</evidence>
<dbReference type="PANTHER" id="PTHR30371:SF0">
    <property type="entry name" value="SEC-INDEPENDENT PROTEIN TRANSLOCASE PROTEIN TATC, CHLOROPLASTIC-RELATED"/>
    <property type="match status" value="1"/>
</dbReference>
<dbReference type="GO" id="GO:0043953">
    <property type="term" value="P:protein transport by the Tat complex"/>
    <property type="evidence" value="ECO:0007669"/>
    <property type="project" value="UniProtKB-UniRule"/>
</dbReference>
<feature type="transmembrane region" description="Helical" evidence="7">
    <location>
        <begin position="212"/>
        <end position="231"/>
    </location>
</feature>
<dbReference type="AlphaFoldDB" id="A0A939QDT3"/>
<feature type="transmembrane region" description="Helical" evidence="7">
    <location>
        <begin position="70"/>
        <end position="91"/>
    </location>
</feature>
<dbReference type="NCBIfam" id="TIGR00945">
    <property type="entry name" value="tatC"/>
    <property type="match status" value="1"/>
</dbReference>
<organism evidence="8 9">
    <name type="scientific">Leucobacter tardus</name>
    <dbReference type="NCBI Taxonomy" id="501483"/>
    <lineage>
        <taxon>Bacteria</taxon>
        <taxon>Bacillati</taxon>
        <taxon>Actinomycetota</taxon>
        <taxon>Actinomycetes</taxon>
        <taxon>Micrococcales</taxon>
        <taxon>Microbacteriaceae</taxon>
        <taxon>Leucobacter</taxon>
    </lineage>
</organism>
<proteinExistence type="inferred from homology"/>
<dbReference type="Pfam" id="PF00902">
    <property type="entry name" value="TatC"/>
    <property type="match status" value="1"/>
</dbReference>
<feature type="transmembrane region" description="Helical" evidence="7">
    <location>
        <begin position="103"/>
        <end position="125"/>
    </location>
</feature>
<comment type="similarity">
    <text evidence="7">Belongs to the TatC family.</text>
</comment>
<reference evidence="8" key="1">
    <citation type="submission" date="2021-03" db="EMBL/GenBank/DDBJ databases">
        <title>Leucobacter chromiisoli sp. nov., isolated from chromium-containing soil of chemical plant.</title>
        <authorList>
            <person name="Xu Z."/>
        </authorList>
    </citation>
    <scope>NUCLEOTIDE SEQUENCE</scope>
    <source>
        <strain evidence="8">K 70/01</strain>
    </source>
</reference>
<gene>
    <name evidence="7 8" type="primary">tatC</name>
    <name evidence="8" type="ORF">J4H85_08210</name>
</gene>
<dbReference type="InterPro" id="IPR002033">
    <property type="entry name" value="TatC"/>
</dbReference>
<keyword evidence="2 7" id="KW-0812">Transmembrane</keyword>
<keyword evidence="3 7" id="KW-0653">Protein transport</keyword>
<feature type="transmembrane region" description="Helical" evidence="7">
    <location>
        <begin position="188"/>
        <end position="206"/>
    </location>
</feature>
<feature type="transmembrane region" description="Helical" evidence="7">
    <location>
        <begin position="156"/>
        <end position="176"/>
    </location>
</feature>
<dbReference type="EMBL" id="JAGFBF010000005">
    <property type="protein sequence ID" value="MBO2989971.1"/>
    <property type="molecule type" value="Genomic_DNA"/>
</dbReference>
<name>A0A939QDT3_9MICO</name>
<keyword evidence="5 7" id="KW-0811">Translocation</keyword>
<dbReference type="PANTHER" id="PTHR30371">
    <property type="entry name" value="SEC-INDEPENDENT PROTEIN TRANSLOCASE PROTEIN TATC"/>
    <property type="match status" value="1"/>
</dbReference>
<keyword evidence="4 7" id="KW-1133">Transmembrane helix</keyword>
<keyword evidence="9" id="KW-1185">Reference proteome</keyword>
<sequence length="257" mass="28328">MTLGEHLVEFRNRLIISAIAIAVGLVAGWFLSDWVWDVLRQPVLDIDAIGRQATIAYGDVTSGFDTKVQIALFIAIIIASPVWLYQIWAFLVPGLTRREKWYAIGFVGSAVPLFLLGAYAGWLVIPNIVRLLASFQPEEDAFFLTARSYLDFSVKLLLAVGAGFVMPVLLVALNFLGVLRGTSILKSWRGAILAIILFAGIATPAADLMSMFLLASPMVVLYFGAALIAILHDRIVDRRRNAELQEYGIEDSREVAE</sequence>
<comment type="subcellular location">
    <subcellularLocation>
        <location evidence="7">Cell membrane</location>
        <topology evidence="7">Multi-pass membrane protein</topology>
    </subcellularLocation>
    <subcellularLocation>
        <location evidence="1">Membrane</location>
        <topology evidence="1">Multi-pass membrane protein</topology>
    </subcellularLocation>
</comment>
<dbReference type="PRINTS" id="PR01840">
    <property type="entry name" value="TATCFAMILY"/>
</dbReference>
<dbReference type="RefSeq" id="WP_208240324.1">
    <property type="nucleotide sequence ID" value="NZ_BAAAQU010000002.1"/>
</dbReference>
<evidence type="ECO:0000256" key="6">
    <source>
        <dbReference type="ARBA" id="ARBA00023136"/>
    </source>
</evidence>
<evidence type="ECO:0000313" key="8">
    <source>
        <dbReference type="EMBL" id="MBO2989971.1"/>
    </source>
</evidence>